<comment type="caution">
    <text evidence="1">The sequence shown here is derived from an EMBL/GenBank/DDBJ whole genome shotgun (WGS) entry which is preliminary data.</text>
</comment>
<evidence type="ECO:0000313" key="1">
    <source>
        <dbReference type="EMBL" id="KRY12346.1"/>
    </source>
</evidence>
<dbReference type="AlphaFoldDB" id="A0A0V0ZJE9"/>
<gene>
    <name evidence="1" type="ORF">T12_10836</name>
</gene>
<dbReference type="Proteomes" id="UP000054783">
    <property type="component" value="Unassembled WGS sequence"/>
</dbReference>
<reference evidence="1 2" key="1">
    <citation type="submission" date="2015-01" db="EMBL/GenBank/DDBJ databases">
        <title>Evolution of Trichinella species and genotypes.</title>
        <authorList>
            <person name="Korhonen P.K."/>
            <person name="Edoardo P."/>
            <person name="Giuseppe L.R."/>
            <person name="Gasser R.B."/>
        </authorList>
    </citation>
    <scope>NUCLEOTIDE SEQUENCE [LARGE SCALE GENOMIC DNA]</scope>
    <source>
        <strain evidence="1">ISS2496</strain>
    </source>
</reference>
<accession>A0A0V0ZJE9</accession>
<sequence>MASRSTALHCSHEVCNATSSAFEEDRPMIDLNASPVRQPRRYVSLAPSERSVLVNAVSKLVSKSLKFSDVT</sequence>
<keyword evidence="2" id="KW-1185">Reference proteome</keyword>
<evidence type="ECO:0000313" key="2">
    <source>
        <dbReference type="Proteomes" id="UP000054783"/>
    </source>
</evidence>
<proteinExistence type="predicted"/>
<organism evidence="1 2">
    <name type="scientific">Trichinella patagoniensis</name>
    <dbReference type="NCBI Taxonomy" id="990121"/>
    <lineage>
        <taxon>Eukaryota</taxon>
        <taxon>Metazoa</taxon>
        <taxon>Ecdysozoa</taxon>
        <taxon>Nematoda</taxon>
        <taxon>Enoplea</taxon>
        <taxon>Dorylaimia</taxon>
        <taxon>Trichinellida</taxon>
        <taxon>Trichinellidae</taxon>
        <taxon>Trichinella</taxon>
    </lineage>
</organism>
<name>A0A0V0ZJE9_9BILA</name>
<protein>
    <submittedName>
        <fullName evidence="1">Uncharacterized protein</fullName>
    </submittedName>
</protein>
<dbReference type="EMBL" id="JYDQ01000167">
    <property type="protein sequence ID" value="KRY12346.1"/>
    <property type="molecule type" value="Genomic_DNA"/>
</dbReference>